<dbReference type="KEGG" id="fbm:MQE35_02740"/>
<dbReference type="EMBL" id="CP094358">
    <property type="protein sequence ID" value="UOB18225.1"/>
    <property type="molecule type" value="Genomic_DNA"/>
</dbReference>
<dbReference type="Proteomes" id="UP000831290">
    <property type="component" value="Chromosome"/>
</dbReference>
<gene>
    <name evidence="1" type="ORF">MQE35_02740</name>
</gene>
<accession>A0A9E6ZPL4</accession>
<dbReference type="AlphaFoldDB" id="A0A9E6ZPL4"/>
<organism evidence="1 2">
    <name type="scientific">Abyssalbus ytuae</name>
    <dbReference type="NCBI Taxonomy" id="2926907"/>
    <lineage>
        <taxon>Bacteria</taxon>
        <taxon>Pseudomonadati</taxon>
        <taxon>Bacteroidota</taxon>
        <taxon>Flavobacteriia</taxon>
        <taxon>Flavobacteriales</taxon>
        <taxon>Flavobacteriaceae</taxon>
        <taxon>Abyssalbus</taxon>
    </lineage>
</organism>
<evidence type="ECO:0000313" key="2">
    <source>
        <dbReference type="Proteomes" id="UP000831290"/>
    </source>
</evidence>
<sequence length="203" mass="23093">MTSVITGDIVNSRTITEPEKWLTVLKNILSELAVNDKNWEIYRGDSFQIEIPDIEKAFEAAVYIKAGIKMIKGLDVRMAIGIGNKLYSGNKVSESGGEAFVFSGEKFESLRKKKTNLAIKTPLKKINHELNLYFKLCLIAMNNWTPNSAEIVKLSIKHPSKSQEELGKLINIKQNTVSERQKRAYLEEIKDVDLMYREIISQL</sequence>
<evidence type="ECO:0000313" key="1">
    <source>
        <dbReference type="EMBL" id="UOB18225.1"/>
    </source>
</evidence>
<name>A0A9E6ZPL4_9FLAO</name>
<keyword evidence="2" id="KW-1185">Reference proteome</keyword>
<reference evidence="1" key="1">
    <citation type="submission" date="2022-03" db="EMBL/GenBank/DDBJ databases">
        <title>Description of Abyssus ytuae gen. nov., sp. nov., a novel member of the family Flavobacteriaceae isolated from the sediment of Mariana Trench.</title>
        <authorList>
            <person name="Zhang J."/>
            <person name="Xu X."/>
        </authorList>
    </citation>
    <scope>NUCLEOTIDE SEQUENCE</scope>
    <source>
        <strain evidence="1">MT3330</strain>
    </source>
</reference>
<proteinExistence type="predicted"/>
<protein>
    <submittedName>
        <fullName evidence="1">SatD family protein</fullName>
    </submittedName>
</protein>
<dbReference type="RefSeq" id="WP_255844287.1">
    <property type="nucleotide sequence ID" value="NZ_CP094358.1"/>
</dbReference>